<evidence type="ECO:0000256" key="1">
    <source>
        <dbReference type="ARBA" id="ARBA00022612"/>
    </source>
</evidence>
<reference evidence="3 4" key="1">
    <citation type="submission" date="2016-05" db="EMBL/GenBank/DDBJ databases">
        <title>Complete Genome and Methylome Analysis of Psychrotrophic Bacterial Isolates from Antarctic Lake Untersee.</title>
        <authorList>
            <person name="Fomenkov A."/>
            <person name="Akimov V.N."/>
            <person name="Vasilyeva L.V."/>
            <person name="Andersen D."/>
            <person name="Vincze T."/>
            <person name="Roberts R.J."/>
        </authorList>
    </citation>
    <scope>NUCLEOTIDE SEQUENCE [LARGE SCALE GENOMIC DNA]</scope>
    <source>
        <strain evidence="3 4">U14-5</strain>
    </source>
</reference>
<dbReference type="Pfam" id="PF17289">
    <property type="entry name" value="Terminase_6C"/>
    <property type="match status" value="1"/>
</dbReference>
<dbReference type="NCBIfam" id="TIGR01630">
    <property type="entry name" value="psiM2_ORF9"/>
    <property type="match status" value="1"/>
</dbReference>
<feature type="domain" description="Terminase large subunit gp17-like C-terminal" evidence="2">
    <location>
        <begin position="423"/>
        <end position="567"/>
    </location>
</feature>
<dbReference type="InterPro" id="IPR006517">
    <property type="entry name" value="Phage_terminase_lsu-like_C"/>
</dbReference>
<sequence>MLSMDLISWVKATPIGDVKEYAARLEGKIEEMRVDTLHFINEGDRDSAEELLEEIKYYSRVYRMTRGYFDSLFFAYEYFSDDKNPENETNLIPKGVDIDDAPDFHRELTAKLDELTTINPTKNICWGSSRGSGKSAYLSNVYPTHAVVYGTRKYIVIISETVSMSQNFVEFISTNLKSNKKLRDDFGEHLSPNKKANPEDNQEGFVTFSEIKVQSSSMGGQLRGSRFKNARPDLICCDDLESAKNTNTKDLRDKNLHWFNSVVVPLGDPKKTSIIYMGTLVHGQGLLPNIMKRSSYDSKMYSAVISEPVHQDYWEKVENILRDVDNPYREAEATAFYHENREIMDEGVEVLWEDRFSYFDLIMKKIEIGSRAFSSEYLNKPSDDESVIFREDYFQYFDDADLFIEDIHGRSRFNHHLDIVGFWDIAMGKNSRSDYNAINIIARDRRTGAVYVLESWAKKCTPSQAMEVALDFIEKYQPKKFGVETIQAQYDIFRQMQSRAVQRGLYFTRIVPVNPTTRKESRIEALEPLFEQGVIRIKKNQRILQEQLLQYPNHDHDDSIDSLASAIGMTRVNKRGFWYKPEGV</sequence>
<dbReference type="RefSeq" id="WP_075622649.1">
    <property type="nucleotide sequence ID" value="NZ_CP015607.1"/>
</dbReference>
<dbReference type="Gene3D" id="3.40.50.300">
    <property type="entry name" value="P-loop containing nucleotide triphosphate hydrolases"/>
    <property type="match status" value="1"/>
</dbReference>
<dbReference type="EMBL" id="CP015607">
    <property type="protein sequence ID" value="APT46574.1"/>
    <property type="molecule type" value="Genomic_DNA"/>
</dbReference>
<organism evidence="3 4">
    <name type="scientific">Bacillus safensis</name>
    <dbReference type="NCBI Taxonomy" id="561879"/>
    <lineage>
        <taxon>Bacteria</taxon>
        <taxon>Bacillati</taxon>
        <taxon>Bacillota</taxon>
        <taxon>Bacilli</taxon>
        <taxon>Bacillales</taxon>
        <taxon>Bacillaceae</taxon>
        <taxon>Bacillus</taxon>
    </lineage>
</organism>
<dbReference type="InterPro" id="IPR027417">
    <property type="entry name" value="P-loop_NTPase"/>
</dbReference>
<accession>A0A1L6ZJA0</accession>
<evidence type="ECO:0000313" key="4">
    <source>
        <dbReference type="Proteomes" id="UP000185426"/>
    </source>
</evidence>
<evidence type="ECO:0000259" key="2">
    <source>
        <dbReference type="Pfam" id="PF17289"/>
    </source>
</evidence>
<protein>
    <recommendedName>
        <fullName evidence="2">Terminase large subunit gp17-like C-terminal domain-containing protein</fullName>
    </recommendedName>
</protein>
<evidence type="ECO:0000313" key="3">
    <source>
        <dbReference type="EMBL" id="APT46574.1"/>
    </source>
</evidence>
<dbReference type="InterPro" id="IPR035421">
    <property type="entry name" value="Terminase_6C"/>
</dbReference>
<keyword evidence="1" id="KW-1188">Viral release from host cell</keyword>
<proteinExistence type="predicted"/>
<dbReference type="Gene3D" id="3.30.420.240">
    <property type="match status" value="1"/>
</dbReference>
<dbReference type="Proteomes" id="UP000185426">
    <property type="component" value="Chromosome"/>
</dbReference>
<name>A0A1L6ZJA0_BACIA</name>
<gene>
    <name evidence="3" type="ORF">BSA145_12380</name>
</gene>
<dbReference type="AlphaFoldDB" id="A0A1L6ZJA0"/>